<protein>
    <submittedName>
        <fullName evidence="15">Tenascin-N</fullName>
    </submittedName>
</protein>
<dbReference type="PROSITE" id="PS50853">
    <property type="entry name" value="FN3"/>
    <property type="match status" value="4"/>
</dbReference>
<dbReference type="FunFam" id="2.60.40.10:FF:000099">
    <property type="entry name" value="Fibronectin 1"/>
    <property type="match status" value="4"/>
</dbReference>
<evidence type="ECO:0000256" key="5">
    <source>
        <dbReference type="ARBA" id="ARBA00022536"/>
    </source>
</evidence>
<dbReference type="PROSITE" id="PS50026">
    <property type="entry name" value="EGF_3"/>
    <property type="match status" value="1"/>
</dbReference>
<keyword evidence="16" id="KW-1185">Reference proteome</keyword>
<evidence type="ECO:0000259" key="13">
    <source>
        <dbReference type="PROSITE" id="PS50853"/>
    </source>
</evidence>
<dbReference type="InterPro" id="IPR036116">
    <property type="entry name" value="FN3_sf"/>
</dbReference>
<evidence type="ECO:0000256" key="6">
    <source>
        <dbReference type="ARBA" id="ARBA00022729"/>
    </source>
</evidence>
<dbReference type="GO" id="GO:0003824">
    <property type="term" value="F:catalytic activity"/>
    <property type="evidence" value="ECO:0007669"/>
    <property type="project" value="InterPro"/>
</dbReference>
<dbReference type="PROSITE" id="PS01186">
    <property type="entry name" value="EGF_2"/>
    <property type="match status" value="5"/>
</dbReference>
<accession>A0AAD1STH3</accession>
<evidence type="ECO:0000256" key="9">
    <source>
        <dbReference type="ARBA" id="ARBA00023157"/>
    </source>
</evidence>
<comment type="subcellular location">
    <subcellularLocation>
        <location evidence="1">Secreted</location>
        <location evidence="1">Extracellular space</location>
        <location evidence="1">Extracellular matrix</location>
    </subcellularLocation>
</comment>
<dbReference type="GO" id="GO:0030155">
    <property type="term" value="P:regulation of cell adhesion"/>
    <property type="evidence" value="ECO:0007669"/>
    <property type="project" value="TreeGrafter"/>
</dbReference>
<dbReference type="GO" id="GO:0030170">
    <property type="term" value="F:pyridoxal phosphate binding"/>
    <property type="evidence" value="ECO:0007669"/>
    <property type="project" value="InterPro"/>
</dbReference>
<feature type="domain" description="EGF-like" evidence="12">
    <location>
        <begin position="466"/>
        <end position="503"/>
    </location>
</feature>
<feature type="disulfide bond" evidence="11">
    <location>
        <begin position="493"/>
        <end position="502"/>
    </location>
</feature>
<dbReference type="Pfam" id="PF25024">
    <property type="entry name" value="EGF_TEN"/>
    <property type="match status" value="2"/>
</dbReference>
<feature type="domain" description="Fibronectin type-III" evidence="13">
    <location>
        <begin position="781"/>
        <end position="870"/>
    </location>
</feature>
<dbReference type="PROSITE" id="PS00022">
    <property type="entry name" value="EGF_1"/>
    <property type="match status" value="4"/>
</dbReference>
<dbReference type="Gene3D" id="3.90.215.10">
    <property type="entry name" value="Gamma Fibrinogen, chain A, domain 1"/>
    <property type="match status" value="1"/>
</dbReference>
<sequence>MYAPQGEISLNILWLTSDTEKKHHKWRDRAERLINISHLLKRTEEPPDCGASGIYTELALCIFGDFLSSEANTCSSEKALTITHVYSVPGDGSTPLPPIESDDQNLVFRHQISLKSPASDCEKDSLISDLMARLAALETGMSSMKEEVQGCCGSEEHGGPPKLKSGFHKNCNGRGKFVPRLGGCQCDDGWEGPDCSTKSCPDNCGGNGKCVDGVCQCSEGYTGTDCSEKLCIPDCKFGTCVNGICVCEKGYTGVSCTEKLCIPDCEFGTCVDGICVCEKGYTGVSCTEKLCIPDCEFGTCVDGICVCEKGYTGVSCSEKLCIPDCEFGTCVDGICVCEKGYTGVSCSEKLCIPDCGRFGKCVDGICVCAKGYTGVNCREKLCIPDCGRFGKCIDGTCKCSEGYTGPVCRKKKCPVDCGEHGRCVDGVCQCSEGYTGTACKEKKCAVDCRPNGRCVGGTCVCNEGFIGDSCSIDIAGLCSGNGRYIIATGTCECDDGWEGPDCSERSCPNGCANNGVCVDGVCQCASGFTGPDCSEEVCPLDCGENGKCVGGFCQCAVGYTGPSCREVDCVVSCGENGRCDGGQCFCEEGFYGEACSELMAAESLRLVSTTEDSLNIAWDLLLDIDYYILTYFPFGEEQLKKQQQVSENQDSYRIMGLNPGTLYQIILYQIKNRVTSDPAELQGRTDDASLGTLWVTEEYEDALEIEWENPSNKVDYFKLMYKARSGGAETAVMVPQSDDAKTRYTISDLSPSTTYDIKLQSVRGLVEGKASSAVGVTGIDGPKNLRTTNVGEDTASLSWERSQADIDRYMLSYTSLDGATEEVAVDKSKDSTVVSNLIPGMEYIFELWAVKGNKRSKRTSVTATTDIDAPKNLKASAVTETEYSLTWNPPIAQIDGYTLIYEDSDGNSQEVNLDSASKSYALRGLRMGYEYTVYLLAYKGNLQSKRARTAFFTDIDAPTNLKASAVTETEYSLTWNPPIAQIDGYTLIYEDSDGNSQEVNLDSASKSYVLRGLRMGYEYTVYLLAYKGNLQSKRARTAFFTEIDPPTNLQSSEISTSEASLTWTAPTAQIDGYTLTYEDADGNSQDINLDAGSTSYTLTGLSKGMKYNVYLKAYKGSQRSTQATTFFSTRYRLAIAYTHPKDCNQVHLSGNSKSGIYSIYPGGDKGKAIRAYCDMETDGGGWTVLQRRSSGKLDFNQKWRVYVEGFGDPNDEYWLGLESLYLLTSTSGPYELRVDLRAGSESAYALYRTFTVGSSRDKYKLTVGDYSGTAGDALVYHNGLKFSTSDRDNDLAITNCALSHRGAFWYKNCHLANPNGQYGNSAHSQGVNWEPWKGHEFSIPFLEMKMRPIASSEEN</sequence>
<dbReference type="SUPFAM" id="SSF49265">
    <property type="entry name" value="Fibronectin type III"/>
    <property type="match status" value="3"/>
</dbReference>
<dbReference type="Proteomes" id="UP001295444">
    <property type="component" value="Chromosome 08"/>
</dbReference>
<evidence type="ECO:0000256" key="3">
    <source>
        <dbReference type="ARBA" id="ARBA00022525"/>
    </source>
</evidence>
<dbReference type="SMART" id="SM00186">
    <property type="entry name" value="FBG"/>
    <property type="match status" value="1"/>
</dbReference>
<keyword evidence="10" id="KW-0325">Glycoprotein</keyword>
<comment type="similarity">
    <text evidence="2">Belongs to the tenascin family.</text>
</comment>
<evidence type="ECO:0000313" key="16">
    <source>
        <dbReference type="Proteomes" id="UP001295444"/>
    </source>
</evidence>
<dbReference type="FunFam" id="2.10.25.10:FF:000001">
    <property type="entry name" value="Tenascin C"/>
    <property type="match status" value="3"/>
</dbReference>
<evidence type="ECO:0000256" key="11">
    <source>
        <dbReference type="PROSITE-ProRule" id="PRU00076"/>
    </source>
</evidence>
<dbReference type="PROSITE" id="PS51406">
    <property type="entry name" value="FIBRINOGEN_C_2"/>
    <property type="match status" value="1"/>
</dbReference>
<keyword evidence="9 11" id="KW-1015">Disulfide bond</keyword>
<feature type="domain" description="Fibronectin type-III" evidence="13">
    <location>
        <begin position="957"/>
        <end position="1046"/>
    </location>
</feature>
<dbReference type="CDD" id="cd00063">
    <property type="entry name" value="FN3"/>
    <property type="match status" value="6"/>
</dbReference>
<dbReference type="InterPro" id="IPR003961">
    <property type="entry name" value="FN3_dom"/>
</dbReference>
<evidence type="ECO:0000256" key="4">
    <source>
        <dbReference type="ARBA" id="ARBA00022530"/>
    </source>
</evidence>
<dbReference type="InterPro" id="IPR002181">
    <property type="entry name" value="Fibrinogen_a/b/g_C_dom"/>
</dbReference>
<evidence type="ECO:0000256" key="1">
    <source>
        <dbReference type="ARBA" id="ARBA00004498"/>
    </source>
</evidence>
<dbReference type="PROSITE" id="PS00105">
    <property type="entry name" value="AA_TRANSFER_CLASS_1"/>
    <property type="match status" value="1"/>
</dbReference>
<proteinExistence type="inferred from homology"/>
<dbReference type="PANTHER" id="PTHR46708:SF12">
    <property type="entry name" value="TENASCIN N"/>
    <property type="match status" value="1"/>
</dbReference>
<dbReference type="CDD" id="cd00087">
    <property type="entry name" value="FReD"/>
    <property type="match status" value="1"/>
</dbReference>
<dbReference type="InterPro" id="IPR050991">
    <property type="entry name" value="ECM_Regulatory_Proteins"/>
</dbReference>
<dbReference type="Gene3D" id="2.60.40.10">
    <property type="entry name" value="Immunoglobulins"/>
    <property type="match status" value="6"/>
</dbReference>
<dbReference type="Pfam" id="PF23106">
    <property type="entry name" value="EGF_Teneurin"/>
    <property type="match status" value="3"/>
</dbReference>
<dbReference type="EMBL" id="OW240919">
    <property type="protein sequence ID" value="CAH2311252.1"/>
    <property type="molecule type" value="Genomic_DNA"/>
</dbReference>
<dbReference type="PANTHER" id="PTHR46708">
    <property type="entry name" value="TENASCIN"/>
    <property type="match status" value="1"/>
</dbReference>
<feature type="domain" description="Fibronectin type-III" evidence="13">
    <location>
        <begin position="1047"/>
        <end position="1134"/>
    </location>
</feature>
<dbReference type="Pfam" id="PF00041">
    <property type="entry name" value="fn3"/>
    <property type="match status" value="6"/>
</dbReference>
<evidence type="ECO:0000256" key="8">
    <source>
        <dbReference type="ARBA" id="ARBA00022898"/>
    </source>
</evidence>
<keyword evidence="7" id="KW-0677">Repeat</keyword>
<organism evidence="15 16">
    <name type="scientific">Pelobates cultripes</name>
    <name type="common">Western spadefoot toad</name>
    <dbReference type="NCBI Taxonomy" id="61616"/>
    <lineage>
        <taxon>Eukaryota</taxon>
        <taxon>Metazoa</taxon>
        <taxon>Chordata</taxon>
        <taxon>Craniata</taxon>
        <taxon>Vertebrata</taxon>
        <taxon>Euteleostomi</taxon>
        <taxon>Amphibia</taxon>
        <taxon>Batrachia</taxon>
        <taxon>Anura</taxon>
        <taxon>Pelobatoidea</taxon>
        <taxon>Pelobatidae</taxon>
        <taxon>Pelobates</taxon>
    </lineage>
</organism>
<keyword evidence="4" id="KW-0272">Extracellular matrix</keyword>
<comment type="caution">
    <text evidence="11">Lacks conserved residue(s) required for the propagation of feature annotation.</text>
</comment>
<keyword evidence="5 11" id="KW-0245">EGF-like domain</keyword>
<dbReference type="GO" id="GO:0098966">
    <property type="term" value="C:perisynaptic extracellular matrix"/>
    <property type="evidence" value="ECO:0007669"/>
    <property type="project" value="TreeGrafter"/>
</dbReference>
<dbReference type="CDD" id="cd00054">
    <property type="entry name" value="EGF_CA"/>
    <property type="match status" value="1"/>
</dbReference>
<evidence type="ECO:0000256" key="2">
    <source>
        <dbReference type="ARBA" id="ARBA00008673"/>
    </source>
</evidence>
<dbReference type="InterPro" id="IPR000742">
    <property type="entry name" value="EGF"/>
</dbReference>
<dbReference type="SMART" id="SM00181">
    <property type="entry name" value="EGF"/>
    <property type="match status" value="13"/>
</dbReference>
<dbReference type="InterPro" id="IPR036056">
    <property type="entry name" value="Fibrinogen-like_C"/>
</dbReference>
<dbReference type="Pfam" id="PF00147">
    <property type="entry name" value="Fibrinogen_C"/>
    <property type="match status" value="1"/>
</dbReference>
<evidence type="ECO:0000256" key="10">
    <source>
        <dbReference type="ARBA" id="ARBA00023180"/>
    </source>
</evidence>
<keyword evidence="8" id="KW-0663">Pyridoxal phosphate</keyword>
<gene>
    <name evidence="15" type="ORF">PECUL_23A006123</name>
</gene>
<feature type="domain" description="Fibronectin type-III" evidence="13">
    <location>
        <begin position="600"/>
        <end position="689"/>
    </location>
</feature>
<dbReference type="FunFam" id="3.90.215.10:FF:000001">
    <property type="entry name" value="Tenascin isoform 1"/>
    <property type="match status" value="1"/>
</dbReference>
<dbReference type="Gene3D" id="2.10.25.10">
    <property type="entry name" value="Laminin"/>
    <property type="match status" value="10"/>
</dbReference>
<dbReference type="SMART" id="SM00060">
    <property type="entry name" value="FN3"/>
    <property type="match status" value="6"/>
</dbReference>
<keyword evidence="3" id="KW-0964">Secreted</keyword>
<dbReference type="InterPro" id="IPR004838">
    <property type="entry name" value="NHTrfase_class1_PyrdxlP-BS"/>
</dbReference>
<feature type="domain" description="Fibrinogen C-terminal" evidence="14">
    <location>
        <begin position="1134"/>
        <end position="1350"/>
    </location>
</feature>
<evidence type="ECO:0000259" key="12">
    <source>
        <dbReference type="PROSITE" id="PS50026"/>
    </source>
</evidence>
<evidence type="ECO:0000313" key="15">
    <source>
        <dbReference type="EMBL" id="CAH2311252.1"/>
    </source>
</evidence>
<keyword evidence="6" id="KW-0732">Signal</keyword>
<dbReference type="InterPro" id="IPR013783">
    <property type="entry name" value="Ig-like_fold"/>
</dbReference>
<dbReference type="NCBIfam" id="NF040941">
    <property type="entry name" value="GGGWT_bact"/>
    <property type="match status" value="1"/>
</dbReference>
<dbReference type="SUPFAM" id="SSF56496">
    <property type="entry name" value="Fibrinogen C-terminal domain-like"/>
    <property type="match status" value="1"/>
</dbReference>
<evidence type="ECO:0000256" key="7">
    <source>
        <dbReference type="ARBA" id="ARBA00022737"/>
    </source>
</evidence>
<evidence type="ECO:0000259" key="14">
    <source>
        <dbReference type="PROSITE" id="PS51406"/>
    </source>
</evidence>
<reference evidence="15" key="1">
    <citation type="submission" date="2022-03" db="EMBL/GenBank/DDBJ databases">
        <authorList>
            <person name="Alioto T."/>
            <person name="Alioto T."/>
            <person name="Gomez Garrido J."/>
        </authorList>
    </citation>
    <scope>NUCLEOTIDE SEQUENCE</scope>
</reference>
<name>A0AAD1STH3_PELCU</name>
<dbReference type="InterPro" id="IPR014716">
    <property type="entry name" value="Fibrinogen_a/b/g_C_1"/>
</dbReference>
<dbReference type="GO" id="GO:0005615">
    <property type="term" value="C:extracellular space"/>
    <property type="evidence" value="ECO:0007669"/>
    <property type="project" value="TreeGrafter"/>
</dbReference>